<dbReference type="Gene3D" id="3.50.50.60">
    <property type="entry name" value="FAD/NAD(P)-binding domain"/>
    <property type="match status" value="1"/>
</dbReference>
<protein>
    <submittedName>
        <fullName evidence="4">Flavin-dependent oxidoreductase</fullName>
    </submittedName>
</protein>
<dbReference type="PANTHER" id="PTHR13789">
    <property type="entry name" value="MONOOXYGENASE"/>
    <property type="match status" value="1"/>
</dbReference>
<keyword evidence="5" id="KW-1185">Reference proteome</keyword>
<dbReference type="InterPro" id="IPR050493">
    <property type="entry name" value="FAD-dep_Monooxygenase_BioMet"/>
</dbReference>
<feature type="domain" description="FAD-binding" evidence="3">
    <location>
        <begin position="2"/>
        <end position="356"/>
    </location>
</feature>
<evidence type="ECO:0000259" key="3">
    <source>
        <dbReference type="Pfam" id="PF01494"/>
    </source>
</evidence>
<dbReference type="Proteomes" id="UP001501175">
    <property type="component" value="Unassembled WGS sequence"/>
</dbReference>
<dbReference type="InterPro" id="IPR036188">
    <property type="entry name" value="FAD/NAD-bd_sf"/>
</dbReference>
<dbReference type="InterPro" id="IPR002938">
    <property type="entry name" value="FAD-bd"/>
</dbReference>
<comment type="caution">
    <text evidence="4">The sequence shown here is derived from an EMBL/GenBank/DDBJ whole genome shotgun (WGS) entry which is preliminary data.</text>
</comment>
<dbReference type="Gene3D" id="3.30.9.30">
    <property type="match status" value="1"/>
</dbReference>
<dbReference type="SUPFAM" id="SSF51905">
    <property type="entry name" value="FAD/NAD(P)-binding domain"/>
    <property type="match status" value="1"/>
</dbReference>
<evidence type="ECO:0000313" key="5">
    <source>
        <dbReference type="Proteomes" id="UP001501175"/>
    </source>
</evidence>
<accession>A0ABP8NJQ3</accession>
<dbReference type="EMBL" id="BAABHD010000082">
    <property type="protein sequence ID" value="GAA4467016.1"/>
    <property type="molecule type" value="Genomic_DNA"/>
</dbReference>
<proteinExistence type="predicted"/>
<dbReference type="SUPFAM" id="SSF54373">
    <property type="entry name" value="FAD-linked reductases, C-terminal domain"/>
    <property type="match status" value="1"/>
</dbReference>
<dbReference type="Pfam" id="PF01494">
    <property type="entry name" value="FAD_binding_3"/>
    <property type="match status" value="1"/>
</dbReference>
<keyword evidence="1" id="KW-0560">Oxidoreductase</keyword>
<evidence type="ECO:0000256" key="2">
    <source>
        <dbReference type="ARBA" id="ARBA00023033"/>
    </source>
</evidence>
<dbReference type="RefSeq" id="WP_345248221.1">
    <property type="nucleotide sequence ID" value="NZ_BAABHD010000082.1"/>
</dbReference>
<organism evidence="4 5">
    <name type="scientific">Nibrella saemangeumensis</name>
    <dbReference type="NCBI Taxonomy" id="1084526"/>
    <lineage>
        <taxon>Bacteria</taxon>
        <taxon>Pseudomonadati</taxon>
        <taxon>Bacteroidota</taxon>
        <taxon>Cytophagia</taxon>
        <taxon>Cytophagales</taxon>
        <taxon>Spirosomataceae</taxon>
        <taxon>Nibrella</taxon>
    </lineage>
</organism>
<gene>
    <name evidence="4" type="ORF">GCM10023189_49940</name>
</gene>
<evidence type="ECO:0000313" key="4">
    <source>
        <dbReference type="EMBL" id="GAA4467016.1"/>
    </source>
</evidence>
<dbReference type="PANTHER" id="PTHR13789:SF268">
    <property type="entry name" value="5-METHYLPHENAZINE-1-CARBOXYLATE 1-MONOOXYGENASE"/>
    <property type="match status" value="1"/>
</dbReference>
<evidence type="ECO:0000256" key="1">
    <source>
        <dbReference type="ARBA" id="ARBA00023002"/>
    </source>
</evidence>
<keyword evidence="2" id="KW-0503">Monooxygenase</keyword>
<reference evidence="5" key="1">
    <citation type="journal article" date="2019" name="Int. J. Syst. Evol. Microbiol.">
        <title>The Global Catalogue of Microorganisms (GCM) 10K type strain sequencing project: providing services to taxonomists for standard genome sequencing and annotation.</title>
        <authorList>
            <consortium name="The Broad Institute Genomics Platform"/>
            <consortium name="The Broad Institute Genome Sequencing Center for Infectious Disease"/>
            <person name="Wu L."/>
            <person name="Ma J."/>
        </authorList>
    </citation>
    <scope>NUCLEOTIDE SEQUENCE [LARGE SCALE GENOMIC DNA]</scope>
    <source>
        <strain evidence="5">JCM 17927</strain>
    </source>
</reference>
<dbReference type="PRINTS" id="PR00420">
    <property type="entry name" value="RNGMNOXGNASE"/>
</dbReference>
<sequence>MRVLIIGGGIGGLTTALSLHQAGFTVQVYESAAQIKHLGVGINLLPHSVRVLTDLGLAERLAQIAVETQDLRYYNKHGQLFWEEPRGRYAGYHWPQFSVHRGDFQWLLFEQVQRVIGPDAVRTGHHLASFAQTDTAVTATFINRETGEVVSNDTGDVLIGCDGIHSVVRKQLYPNEAGPRFSGNVLYRGTTVMPPFLTGRSMVMIGSLKQKMVAYPIREVDESGLQLINWVANLREPDDYHMQIRDWNRQADQERLVSIYQNWQFDWLDVRAMIADAKAVYEFPMSDRDPLDRWTYGRVTLLGDAAHPMYPIGSNGASQAILDAEAVTQALVEEMDANQALERYERERLPATARVVLQNRQKGPDQILDMMEEAAPDGFNDPNDAVPYEELKAVMDRYRQIAGFDKETLNRKSVQKS</sequence>
<dbReference type="NCBIfam" id="NF005720">
    <property type="entry name" value="PRK07538.1"/>
    <property type="match status" value="1"/>
</dbReference>
<name>A0ABP8NJQ3_9BACT</name>